<dbReference type="AlphaFoldDB" id="A0A840VAA0"/>
<protein>
    <submittedName>
        <fullName evidence="1">Uncharacterized protein</fullName>
    </submittedName>
</protein>
<evidence type="ECO:0000313" key="2">
    <source>
        <dbReference type="Proteomes" id="UP000557717"/>
    </source>
</evidence>
<gene>
    <name evidence="1" type="ORF">HNR46_000937</name>
</gene>
<accession>A0A840VAA0</accession>
<proteinExistence type="predicted"/>
<keyword evidence="2" id="KW-1185">Reference proteome</keyword>
<dbReference type="EMBL" id="JACHFD010000003">
    <property type="protein sequence ID" value="MBB5350709.1"/>
    <property type="molecule type" value="Genomic_DNA"/>
</dbReference>
<name>A0A840VAA0_9BACT</name>
<organism evidence="1 2">
    <name type="scientific">Haloferula luteola</name>
    <dbReference type="NCBI Taxonomy" id="595692"/>
    <lineage>
        <taxon>Bacteria</taxon>
        <taxon>Pseudomonadati</taxon>
        <taxon>Verrucomicrobiota</taxon>
        <taxon>Verrucomicrobiia</taxon>
        <taxon>Verrucomicrobiales</taxon>
        <taxon>Verrucomicrobiaceae</taxon>
        <taxon>Haloferula</taxon>
    </lineage>
</organism>
<dbReference type="Proteomes" id="UP000557717">
    <property type="component" value="Unassembled WGS sequence"/>
</dbReference>
<comment type="caution">
    <text evidence="1">The sequence shown here is derived from an EMBL/GenBank/DDBJ whole genome shotgun (WGS) entry which is preliminary data.</text>
</comment>
<reference evidence="1 2" key="1">
    <citation type="submission" date="2020-08" db="EMBL/GenBank/DDBJ databases">
        <title>Genomic Encyclopedia of Type Strains, Phase IV (KMG-IV): sequencing the most valuable type-strain genomes for metagenomic binning, comparative biology and taxonomic classification.</title>
        <authorList>
            <person name="Goeker M."/>
        </authorList>
    </citation>
    <scope>NUCLEOTIDE SEQUENCE [LARGE SCALE GENOMIC DNA]</scope>
    <source>
        <strain evidence="1 2">YC6886</strain>
    </source>
</reference>
<evidence type="ECO:0000313" key="1">
    <source>
        <dbReference type="EMBL" id="MBB5350709.1"/>
    </source>
</evidence>
<dbReference type="RefSeq" id="WP_281375544.1">
    <property type="nucleotide sequence ID" value="NZ_JACHFD010000003.1"/>
</dbReference>
<sequence>MLHQVLTSLLSLFQPAKGAEKGGILHAVVNGGGERHRKKTFGC</sequence>